<dbReference type="Gene3D" id="2.170.270.10">
    <property type="entry name" value="SET domain"/>
    <property type="match status" value="1"/>
</dbReference>
<dbReference type="RefSeq" id="XP_008618243.1">
    <property type="nucleotide sequence ID" value="XM_008620021.1"/>
</dbReference>
<dbReference type="InterPro" id="IPR019787">
    <property type="entry name" value="Znf_PHD-finger"/>
</dbReference>
<dbReference type="SUPFAM" id="SSF82199">
    <property type="entry name" value="SET domain"/>
    <property type="match status" value="1"/>
</dbReference>
<keyword evidence="6" id="KW-0949">S-adenosyl-L-methionine</keyword>
<dbReference type="PROSITE" id="PS50868">
    <property type="entry name" value="POST_SET"/>
    <property type="match status" value="1"/>
</dbReference>
<dbReference type="GO" id="GO:0008270">
    <property type="term" value="F:zinc ion binding"/>
    <property type="evidence" value="ECO:0007669"/>
    <property type="project" value="UniProtKB-KW"/>
</dbReference>
<dbReference type="Proteomes" id="UP000030762">
    <property type="component" value="Unassembled WGS sequence"/>
</dbReference>
<dbReference type="PROSITE" id="PS01359">
    <property type="entry name" value="ZF_PHD_1"/>
    <property type="match status" value="1"/>
</dbReference>
<dbReference type="GO" id="GO:0042054">
    <property type="term" value="F:histone methyltransferase activity"/>
    <property type="evidence" value="ECO:0007669"/>
    <property type="project" value="InterPro"/>
</dbReference>
<evidence type="ECO:0000256" key="6">
    <source>
        <dbReference type="ARBA" id="ARBA00022691"/>
    </source>
</evidence>
<evidence type="ECO:0000259" key="15">
    <source>
        <dbReference type="PROSITE" id="PS50280"/>
    </source>
</evidence>
<protein>
    <recommendedName>
        <fullName evidence="20">Histone-lysine N-methyltransferase</fullName>
    </recommendedName>
</protein>
<feature type="compositionally biased region" description="Polar residues" evidence="13">
    <location>
        <begin position="366"/>
        <end position="376"/>
    </location>
</feature>
<dbReference type="CDD" id="cd15568">
    <property type="entry name" value="PHD5_NSD"/>
    <property type="match status" value="1"/>
</dbReference>
<dbReference type="PROSITE" id="PS50280">
    <property type="entry name" value="SET"/>
    <property type="match status" value="1"/>
</dbReference>
<dbReference type="GO" id="GO:0032259">
    <property type="term" value="P:methylation"/>
    <property type="evidence" value="ECO:0007669"/>
    <property type="project" value="UniProtKB-KW"/>
</dbReference>
<evidence type="ECO:0000313" key="18">
    <source>
        <dbReference type="EMBL" id="EQC28373.1"/>
    </source>
</evidence>
<feature type="domain" description="AWS" evidence="17">
    <location>
        <begin position="122"/>
        <end position="198"/>
    </location>
</feature>
<feature type="compositionally biased region" description="Low complexity" evidence="13">
    <location>
        <begin position="345"/>
        <end position="355"/>
    </location>
</feature>
<evidence type="ECO:0000259" key="16">
    <source>
        <dbReference type="PROSITE" id="PS50868"/>
    </source>
</evidence>
<dbReference type="InterPro" id="IPR050777">
    <property type="entry name" value="SET2_Histone-Lys_MeTrsfase"/>
</dbReference>
<evidence type="ECO:0000256" key="3">
    <source>
        <dbReference type="ARBA" id="ARBA00022454"/>
    </source>
</evidence>
<dbReference type="GO" id="GO:0005634">
    <property type="term" value="C:nucleus"/>
    <property type="evidence" value="ECO:0007669"/>
    <property type="project" value="UniProtKB-SubCell"/>
</dbReference>
<reference evidence="18 19" key="1">
    <citation type="submission" date="2012-04" db="EMBL/GenBank/DDBJ databases">
        <title>The Genome Sequence of Saprolegnia declina VS20.</title>
        <authorList>
            <consortium name="The Broad Institute Genome Sequencing Platform"/>
            <person name="Russ C."/>
            <person name="Nusbaum C."/>
            <person name="Tyler B."/>
            <person name="van West P."/>
            <person name="Dieguez-Uribeondo J."/>
            <person name="de Bruijn I."/>
            <person name="Tripathy S."/>
            <person name="Jiang R."/>
            <person name="Young S.K."/>
            <person name="Zeng Q."/>
            <person name="Gargeya S."/>
            <person name="Fitzgerald M."/>
            <person name="Haas B."/>
            <person name="Abouelleil A."/>
            <person name="Alvarado L."/>
            <person name="Arachchi H.M."/>
            <person name="Berlin A."/>
            <person name="Chapman S.B."/>
            <person name="Goldberg J."/>
            <person name="Griggs A."/>
            <person name="Gujja S."/>
            <person name="Hansen M."/>
            <person name="Howarth C."/>
            <person name="Imamovic A."/>
            <person name="Larimer J."/>
            <person name="McCowen C."/>
            <person name="Montmayeur A."/>
            <person name="Murphy C."/>
            <person name="Neiman D."/>
            <person name="Pearson M."/>
            <person name="Priest M."/>
            <person name="Roberts A."/>
            <person name="Saif S."/>
            <person name="Shea T."/>
            <person name="Sisk P."/>
            <person name="Sykes S."/>
            <person name="Wortman J."/>
            <person name="Nusbaum C."/>
            <person name="Birren B."/>
        </authorList>
    </citation>
    <scope>NUCLEOTIDE SEQUENCE [LARGE SCALE GENOMIC DNA]</scope>
    <source>
        <strain evidence="18 19">VS20</strain>
    </source>
</reference>
<dbReference type="OMA" id="YNFSHFG"/>
<dbReference type="InterPro" id="IPR019786">
    <property type="entry name" value="Zinc_finger_PHD-type_CS"/>
</dbReference>
<evidence type="ECO:0000259" key="14">
    <source>
        <dbReference type="PROSITE" id="PS50016"/>
    </source>
</evidence>
<sequence length="630" mass="69017">MAPNQRQREAVEPAPVPATRPSPAKRARRYRIKQTSAAPLIATQSLLTVEPLASLMLPCLRQRDGVAPPASLPLRVASPPPAKRRALLPEAAPAVPVQWSPPKFGHLSKNVYLIKKAASVERHANKCACAAGATSKVGSSSRPIEAPRKKVKKASPAHASTYCGDACHNKMLYIECCDQTCSAPDPDLCMNRPFQHRHSKATRVQYMAAKGFGLVADEAMDAQDFILEYVGEVIDAAMVKERMAAASANRETHNYMLEIEKDIVIDARLKGNVSRFINHSCEPNARAQKWTCQGVVRIGIMALRPIAVDEEITFDYQFIHFGGRKVQCHCGAPGCKGVLGGNLPGSSGHSSSTPSDAELSHEAASQKLSRPQKSTSLSVFKNAQLHRDWLAKHGASNQRASPPLFLAHRVPDLVDVDSHHATILEHRRPLEAAREAAPATLALAQPLGKSFLAGGVLDYSDELRNVPARPAPCATRRPPSRVNLLDARSKLFDDIRRFARGTSRWNKRLNITQNDLDTDRVRRLLENVEDGMNLTRGDTADLNEDSCHRCGQTGELICCDGCPAAFHLSCAGLCIVPPSTWFCPPCRRQHVPHVSNRHRVQVAPSIFQQQPTTAPATGPHKRSRRKRKAP</sequence>
<dbReference type="InterPro" id="IPR003616">
    <property type="entry name" value="Post-SET_dom"/>
</dbReference>
<dbReference type="InParanoid" id="T0R8H4"/>
<dbReference type="SMART" id="SM00249">
    <property type="entry name" value="PHD"/>
    <property type="match status" value="1"/>
</dbReference>
<evidence type="ECO:0000256" key="7">
    <source>
        <dbReference type="ARBA" id="ARBA00022723"/>
    </source>
</evidence>
<dbReference type="Pfam" id="PF00856">
    <property type="entry name" value="SET"/>
    <property type="match status" value="1"/>
</dbReference>
<dbReference type="SUPFAM" id="SSF57903">
    <property type="entry name" value="FYVE/PHD zinc finger"/>
    <property type="match status" value="1"/>
</dbReference>
<keyword evidence="4" id="KW-0489">Methyltransferase</keyword>
<evidence type="ECO:0000256" key="2">
    <source>
        <dbReference type="ARBA" id="ARBA00004286"/>
    </source>
</evidence>
<keyword evidence="8 12" id="KW-0863">Zinc-finger</keyword>
<name>T0R8H4_SAPDV</name>
<evidence type="ECO:0000256" key="9">
    <source>
        <dbReference type="ARBA" id="ARBA00022833"/>
    </source>
</evidence>
<keyword evidence="3" id="KW-0158">Chromosome</keyword>
<evidence type="ECO:0008006" key="20">
    <source>
        <dbReference type="Google" id="ProtNLM"/>
    </source>
</evidence>
<evidence type="ECO:0000256" key="5">
    <source>
        <dbReference type="ARBA" id="ARBA00022679"/>
    </source>
</evidence>
<dbReference type="InterPro" id="IPR001214">
    <property type="entry name" value="SET_dom"/>
</dbReference>
<dbReference type="PANTHER" id="PTHR22884">
    <property type="entry name" value="SET DOMAIN PROTEINS"/>
    <property type="match status" value="1"/>
</dbReference>
<evidence type="ECO:0000256" key="4">
    <source>
        <dbReference type="ARBA" id="ARBA00022603"/>
    </source>
</evidence>
<evidence type="ECO:0000256" key="13">
    <source>
        <dbReference type="SAM" id="MobiDB-lite"/>
    </source>
</evidence>
<dbReference type="EMBL" id="JH767195">
    <property type="protein sequence ID" value="EQC28373.1"/>
    <property type="molecule type" value="Genomic_DNA"/>
</dbReference>
<dbReference type="InterPro" id="IPR013083">
    <property type="entry name" value="Znf_RING/FYVE/PHD"/>
</dbReference>
<proteinExistence type="predicted"/>
<dbReference type="InterPro" id="IPR001965">
    <property type="entry name" value="Znf_PHD"/>
</dbReference>
<feature type="domain" description="PHD-type" evidence="14">
    <location>
        <begin position="544"/>
        <end position="589"/>
    </location>
</feature>
<dbReference type="Gene3D" id="3.30.40.10">
    <property type="entry name" value="Zinc/RING finger domain, C3HC4 (zinc finger)"/>
    <property type="match status" value="1"/>
</dbReference>
<comment type="subcellular location">
    <subcellularLocation>
        <location evidence="2">Chromosome</location>
    </subcellularLocation>
    <subcellularLocation>
        <location evidence="1">Nucleus</location>
    </subcellularLocation>
</comment>
<dbReference type="InterPro" id="IPR011011">
    <property type="entry name" value="Znf_FYVE_PHD"/>
</dbReference>
<dbReference type="SMART" id="SM00317">
    <property type="entry name" value="SET"/>
    <property type="match status" value="1"/>
</dbReference>
<dbReference type="AlphaFoldDB" id="T0R8H4"/>
<evidence type="ECO:0000259" key="17">
    <source>
        <dbReference type="PROSITE" id="PS51215"/>
    </source>
</evidence>
<dbReference type="GeneID" id="19954647"/>
<dbReference type="Pfam" id="PF17907">
    <property type="entry name" value="AWS"/>
    <property type="match status" value="1"/>
</dbReference>
<evidence type="ECO:0000256" key="8">
    <source>
        <dbReference type="ARBA" id="ARBA00022771"/>
    </source>
</evidence>
<dbReference type="SMART" id="SM00570">
    <property type="entry name" value="AWS"/>
    <property type="match status" value="1"/>
</dbReference>
<feature type="compositionally biased region" description="Basic and acidic residues" evidence="13">
    <location>
        <begin position="1"/>
        <end position="11"/>
    </location>
</feature>
<feature type="region of interest" description="Disordered" evidence="13">
    <location>
        <begin position="1"/>
        <end position="30"/>
    </location>
</feature>
<dbReference type="VEuPathDB" id="FungiDB:SDRG_13920"/>
<feature type="compositionally biased region" description="Polar residues" evidence="13">
    <location>
        <begin position="606"/>
        <end position="615"/>
    </location>
</feature>
<keyword evidence="5" id="KW-0808">Transferase</keyword>
<dbReference type="PROSITE" id="PS50016">
    <property type="entry name" value="ZF_PHD_2"/>
    <property type="match status" value="1"/>
</dbReference>
<evidence type="ECO:0000256" key="1">
    <source>
        <dbReference type="ARBA" id="ARBA00004123"/>
    </source>
</evidence>
<keyword evidence="9" id="KW-0862">Zinc</keyword>
<accession>T0R8H4</accession>
<dbReference type="STRING" id="1156394.T0R8H4"/>
<feature type="compositionally biased region" description="Basic residues" evidence="13">
    <location>
        <begin position="619"/>
        <end position="630"/>
    </location>
</feature>
<dbReference type="OrthoDB" id="308383at2759"/>
<organism evidence="18 19">
    <name type="scientific">Saprolegnia diclina (strain VS20)</name>
    <dbReference type="NCBI Taxonomy" id="1156394"/>
    <lineage>
        <taxon>Eukaryota</taxon>
        <taxon>Sar</taxon>
        <taxon>Stramenopiles</taxon>
        <taxon>Oomycota</taxon>
        <taxon>Saprolegniomycetes</taxon>
        <taxon>Saprolegniales</taxon>
        <taxon>Saprolegniaceae</taxon>
        <taxon>Saprolegnia</taxon>
    </lineage>
</organism>
<dbReference type="GO" id="GO:0005694">
    <property type="term" value="C:chromosome"/>
    <property type="evidence" value="ECO:0007669"/>
    <property type="project" value="UniProtKB-SubCell"/>
</dbReference>
<evidence type="ECO:0000256" key="12">
    <source>
        <dbReference type="PROSITE-ProRule" id="PRU00146"/>
    </source>
</evidence>
<dbReference type="eggNOG" id="KOG1081">
    <property type="taxonomic scope" value="Eukaryota"/>
</dbReference>
<keyword evidence="10" id="KW-0156">Chromatin regulator</keyword>
<keyword evidence="11" id="KW-0539">Nucleus</keyword>
<dbReference type="InterPro" id="IPR006560">
    <property type="entry name" value="AWS_dom"/>
</dbReference>
<dbReference type="PROSITE" id="PS51215">
    <property type="entry name" value="AWS"/>
    <property type="match status" value="1"/>
</dbReference>
<dbReference type="InterPro" id="IPR046341">
    <property type="entry name" value="SET_dom_sf"/>
</dbReference>
<feature type="domain" description="Post-SET" evidence="16">
    <location>
        <begin position="324"/>
        <end position="340"/>
    </location>
</feature>
<evidence type="ECO:0000256" key="11">
    <source>
        <dbReference type="ARBA" id="ARBA00023242"/>
    </source>
</evidence>
<feature type="domain" description="SET" evidence="15">
    <location>
        <begin position="186"/>
        <end position="317"/>
    </location>
</feature>
<keyword evidence="19" id="KW-1185">Reference proteome</keyword>
<evidence type="ECO:0000313" key="19">
    <source>
        <dbReference type="Proteomes" id="UP000030762"/>
    </source>
</evidence>
<feature type="region of interest" description="Disordered" evidence="13">
    <location>
        <begin position="603"/>
        <end position="630"/>
    </location>
</feature>
<gene>
    <name evidence="18" type="ORF">SDRG_13920</name>
</gene>
<evidence type="ECO:0000256" key="10">
    <source>
        <dbReference type="ARBA" id="ARBA00022853"/>
    </source>
</evidence>
<keyword evidence="7" id="KW-0479">Metal-binding</keyword>
<feature type="region of interest" description="Disordered" evidence="13">
    <location>
        <begin position="345"/>
        <end position="376"/>
    </location>
</feature>